<evidence type="ECO:0000256" key="4">
    <source>
        <dbReference type="ARBA" id="ARBA00012867"/>
    </source>
</evidence>
<dbReference type="GeneID" id="37027674"/>
<dbReference type="SUPFAM" id="SSF54373">
    <property type="entry name" value="FAD-linked reductases, C-terminal domain"/>
    <property type="match status" value="1"/>
</dbReference>
<dbReference type="InterPro" id="IPR002937">
    <property type="entry name" value="Amino_oxidase"/>
</dbReference>
<dbReference type="NCBIfam" id="TIGR00562">
    <property type="entry name" value="proto_IX_ox"/>
    <property type="match status" value="1"/>
</dbReference>
<evidence type="ECO:0000256" key="8">
    <source>
        <dbReference type="ARBA" id="ARBA00023133"/>
    </source>
</evidence>
<keyword evidence="6 11" id="KW-0274">FAD</keyword>
<dbReference type="Proteomes" id="UP000245884">
    <property type="component" value="Unassembled WGS sequence"/>
</dbReference>
<dbReference type="Gene3D" id="3.50.50.60">
    <property type="entry name" value="FAD/NAD(P)-binding domain"/>
    <property type="match status" value="1"/>
</dbReference>
<dbReference type="SUPFAM" id="SSF51905">
    <property type="entry name" value="FAD/NAD(P)-binding domain"/>
    <property type="match status" value="1"/>
</dbReference>
<dbReference type="Pfam" id="PF01593">
    <property type="entry name" value="Amino_oxidase"/>
    <property type="match status" value="1"/>
</dbReference>
<feature type="domain" description="Amine oxidase" evidence="12">
    <location>
        <begin position="67"/>
        <end position="621"/>
    </location>
</feature>
<dbReference type="RefSeq" id="XP_025363039.1">
    <property type="nucleotide sequence ID" value="XM_025505851.1"/>
</dbReference>
<reference evidence="13 14" key="1">
    <citation type="journal article" date="2018" name="Mol. Biol. Evol.">
        <title>Broad Genomic Sampling Reveals a Smut Pathogenic Ancestry of the Fungal Clade Ustilaginomycotina.</title>
        <authorList>
            <person name="Kijpornyongpan T."/>
            <person name="Mondo S.J."/>
            <person name="Barry K."/>
            <person name="Sandor L."/>
            <person name="Lee J."/>
            <person name="Lipzen A."/>
            <person name="Pangilinan J."/>
            <person name="LaButti K."/>
            <person name="Hainaut M."/>
            <person name="Henrissat B."/>
            <person name="Grigoriev I.V."/>
            <person name="Spatafora J.W."/>
            <person name="Aime M.C."/>
        </authorList>
    </citation>
    <scope>NUCLEOTIDE SEQUENCE [LARGE SCALE GENOMIC DNA]</scope>
    <source>
        <strain evidence="13 14">MCA 5214</strain>
    </source>
</reference>
<evidence type="ECO:0000256" key="9">
    <source>
        <dbReference type="ARBA" id="ARBA00023244"/>
    </source>
</evidence>
<comment type="function">
    <text evidence="1 11">Catalyzes the 6-electron oxidation of protoporphyrinogen-IX to form protoporphyrin-IX.</text>
</comment>
<protein>
    <recommendedName>
        <fullName evidence="4 11">Protoporphyrinogen oxidase</fullName>
        <ecNumber evidence="4 11">1.3.3.4</ecNumber>
    </recommendedName>
</protein>
<accession>A0A316UT13</accession>
<dbReference type="UniPathway" id="UPA00251">
    <property type="reaction ID" value="UER00324"/>
</dbReference>
<evidence type="ECO:0000256" key="10">
    <source>
        <dbReference type="ARBA" id="ARBA00047554"/>
    </source>
</evidence>
<sequence>MLATQSCPWRTSAGRRLCGARLIPSTSLSWPPRPRAAVQVRTLESDAGQRSPTPTTQPPIAVLGAGLSGLTTTLYLSRALPHRRIILFEASQRLGGWVQSERLQLPSGKQSVLLEAGPRSVRPKGVSGWSTIETLHSLGLLNQLLIVPSSSPSAKNRFIWYGGQLNKLPSSLPAFLASLFRLPVLRSLISSALSGLLREPFRPSRFARPKSESPDEVARQRSREHLIDESVESYIRRRFGDSFGSQLLNNVLSAVLHGIYAADTRQLSVRSTLSMLWKTEQRHGSLLRAILPPKWNKRYRPPTKGEEEARAREEQEIAAVKAEVGPEWTAKLEKTSVYSLREGLGEIVTAMSDEITARRNVSVRLGDGVEGISEAKDGASLFVTTQDGEDVPVSRVISTLSSYKLADILANTIEGAKPVLEGGASVLSLLRHNPSTNVAVVTFAIPQEAIAAMPGGRRHRLLPVDEGFGFLVPRTETPNNADGILGVVFDSDAIPDQDSPDGADGGVTKLTVMMGGPHFAHATTLPSEDECLNRAVRALDRFLSIPESVSLHSSSLVQARVQANCIPTYLPGHYSRMRSLGEELARATAAGGGRVAVAGASYTGVSVNDVIREAKLTAQRIARAEEREKANGGGDIIAVTGLEAFAAED</sequence>
<dbReference type="InterPro" id="IPR004572">
    <property type="entry name" value="Protoporphyrinogen_oxidase"/>
</dbReference>
<comment type="catalytic activity">
    <reaction evidence="10 11">
        <text>protoporphyrinogen IX + 3 O2 = protoporphyrin IX + 3 H2O2</text>
        <dbReference type="Rhea" id="RHEA:25576"/>
        <dbReference type="ChEBI" id="CHEBI:15379"/>
        <dbReference type="ChEBI" id="CHEBI:16240"/>
        <dbReference type="ChEBI" id="CHEBI:57306"/>
        <dbReference type="ChEBI" id="CHEBI:57307"/>
        <dbReference type="EC" id="1.3.3.4"/>
    </reaction>
</comment>
<dbReference type="GO" id="GO:0005743">
    <property type="term" value="C:mitochondrial inner membrane"/>
    <property type="evidence" value="ECO:0007669"/>
    <property type="project" value="UniProtKB-SubCell"/>
</dbReference>
<dbReference type="InterPro" id="IPR036188">
    <property type="entry name" value="FAD/NAD-bd_sf"/>
</dbReference>
<evidence type="ECO:0000256" key="6">
    <source>
        <dbReference type="ARBA" id="ARBA00022827"/>
    </source>
</evidence>
<dbReference type="PANTHER" id="PTHR42923:SF3">
    <property type="entry name" value="PROTOPORPHYRINOGEN OXIDASE"/>
    <property type="match status" value="1"/>
</dbReference>
<comment type="similarity">
    <text evidence="3 11">Belongs to the protoporphyrinogen/coproporphyrinogen oxidase family. Protoporphyrinogen oxidase subfamily.</text>
</comment>
<evidence type="ECO:0000256" key="11">
    <source>
        <dbReference type="RuleBase" id="RU367069"/>
    </source>
</evidence>
<evidence type="ECO:0000256" key="5">
    <source>
        <dbReference type="ARBA" id="ARBA00022630"/>
    </source>
</evidence>
<organism evidence="13 14">
    <name type="scientific">Jaminaea rosea</name>
    <dbReference type="NCBI Taxonomy" id="1569628"/>
    <lineage>
        <taxon>Eukaryota</taxon>
        <taxon>Fungi</taxon>
        <taxon>Dikarya</taxon>
        <taxon>Basidiomycota</taxon>
        <taxon>Ustilaginomycotina</taxon>
        <taxon>Exobasidiomycetes</taxon>
        <taxon>Microstromatales</taxon>
        <taxon>Microstromatales incertae sedis</taxon>
        <taxon>Jaminaea</taxon>
    </lineage>
</organism>
<comment type="cofactor">
    <cofactor evidence="11">
        <name>FAD</name>
        <dbReference type="ChEBI" id="CHEBI:57692"/>
    </cofactor>
    <text evidence="11">Binds 1 FAD per subunit.</text>
</comment>
<keyword evidence="5 11" id="KW-0285">Flavoprotein</keyword>
<dbReference type="GO" id="GO:0006782">
    <property type="term" value="P:protoporphyrinogen IX biosynthetic process"/>
    <property type="evidence" value="ECO:0007669"/>
    <property type="project" value="UniProtKB-UniRule"/>
</dbReference>
<evidence type="ECO:0000256" key="1">
    <source>
        <dbReference type="ARBA" id="ARBA00002600"/>
    </source>
</evidence>
<dbReference type="PANTHER" id="PTHR42923">
    <property type="entry name" value="PROTOPORPHYRINOGEN OXIDASE"/>
    <property type="match status" value="1"/>
</dbReference>
<dbReference type="EC" id="1.3.3.4" evidence="4 11"/>
<dbReference type="GO" id="GO:0004729">
    <property type="term" value="F:oxygen-dependent protoporphyrinogen oxidase activity"/>
    <property type="evidence" value="ECO:0007669"/>
    <property type="project" value="UniProtKB-UniRule"/>
</dbReference>
<comment type="subcellular location">
    <subcellularLocation>
        <location evidence="11">Mitochondrion inner membrane</location>
    </subcellularLocation>
</comment>
<evidence type="ECO:0000259" key="12">
    <source>
        <dbReference type="Pfam" id="PF01593"/>
    </source>
</evidence>
<gene>
    <name evidence="13" type="ORF">BDZ90DRAFT_231405</name>
</gene>
<keyword evidence="7 11" id="KW-0560">Oxidoreductase</keyword>
<comment type="pathway">
    <text evidence="2 11">Porphyrin-containing compound metabolism; protoporphyrin-IX biosynthesis; protoporphyrin-IX from protoporphyrinogen-IX: step 1/1.</text>
</comment>
<evidence type="ECO:0000313" key="13">
    <source>
        <dbReference type="EMBL" id="PWN28427.1"/>
    </source>
</evidence>
<evidence type="ECO:0000256" key="3">
    <source>
        <dbReference type="ARBA" id="ARBA00010551"/>
    </source>
</evidence>
<name>A0A316UT13_9BASI</name>
<dbReference type="AlphaFoldDB" id="A0A316UT13"/>
<keyword evidence="14" id="KW-1185">Reference proteome</keyword>
<dbReference type="OrthoDB" id="438553at2759"/>
<proteinExistence type="inferred from homology"/>
<dbReference type="EMBL" id="KZ819665">
    <property type="protein sequence ID" value="PWN28427.1"/>
    <property type="molecule type" value="Genomic_DNA"/>
</dbReference>
<dbReference type="STRING" id="1569628.A0A316UT13"/>
<keyword evidence="9 11" id="KW-0627">Porphyrin biosynthesis</keyword>
<evidence type="ECO:0000256" key="2">
    <source>
        <dbReference type="ARBA" id="ARBA00005073"/>
    </source>
</evidence>
<dbReference type="InterPro" id="IPR050464">
    <property type="entry name" value="Zeta_carotene_desat/Oxidored"/>
</dbReference>
<keyword evidence="8 11" id="KW-0350">Heme biosynthesis</keyword>
<evidence type="ECO:0000256" key="7">
    <source>
        <dbReference type="ARBA" id="ARBA00023002"/>
    </source>
</evidence>
<evidence type="ECO:0000313" key="14">
    <source>
        <dbReference type="Proteomes" id="UP000245884"/>
    </source>
</evidence>